<dbReference type="PANTHER" id="PTHR35889:SF3">
    <property type="entry name" value="F-BOX DOMAIN-CONTAINING PROTEIN"/>
    <property type="match status" value="1"/>
</dbReference>
<reference evidence="8" key="1">
    <citation type="submission" date="2018-05" db="EMBL/GenBank/DDBJ databases">
        <title>Pseudarcicella sp. HME7025 Genome sequencing and assembly.</title>
        <authorList>
            <person name="Kim H."/>
            <person name="Kang H."/>
            <person name="Joh K."/>
        </authorList>
    </citation>
    <scope>NUCLEOTIDE SEQUENCE [LARGE SCALE GENOMIC DNA]</scope>
    <source>
        <strain evidence="8">HME7025</strain>
    </source>
</reference>
<feature type="transmembrane region" description="Helical" evidence="5">
    <location>
        <begin position="103"/>
        <end position="121"/>
    </location>
</feature>
<proteinExistence type="predicted"/>
<keyword evidence="1 4" id="KW-0349">Heme</keyword>
<dbReference type="InterPro" id="IPR011444">
    <property type="entry name" value="DUF1549"/>
</dbReference>
<keyword evidence="2 4" id="KW-0479">Metal-binding</keyword>
<feature type="domain" description="Cytochrome c" evidence="6">
    <location>
        <begin position="320"/>
        <end position="435"/>
    </location>
</feature>
<keyword evidence="8" id="KW-1185">Reference proteome</keyword>
<dbReference type="EMBL" id="CP029346">
    <property type="protein sequence ID" value="AWL10363.1"/>
    <property type="molecule type" value="Genomic_DNA"/>
</dbReference>
<dbReference type="Pfam" id="PF09990">
    <property type="entry name" value="DUF2231"/>
    <property type="match status" value="1"/>
</dbReference>
<evidence type="ECO:0000256" key="2">
    <source>
        <dbReference type="ARBA" id="ARBA00022723"/>
    </source>
</evidence>
<dbReference type="InterPro" id="IPR011429">
    <property type="entry name" value="Cyt_c_Planctomycete-type"/>
</dbReference>
<evidence type="ECO:0000259" key="6">
    <source>
        <dbReference type="PROSITE" id="PS51007"/>
    </source>
</evidence>
<dbReference type="InterPro" id="IPR009056">
    <property type="entry name" value="Cyt_c-like_dom"/>
</dbReference>
<feature type="domain" description="Cytochrome c" evidence="6">
    <location>
        <begin position="194"/>
        <end position="285"/>
    </location>
</feature>
<gene>
    <name evidence="7" type="ORF">HME7025_02523</name>
</gene>
<dbReference type="InterPro" id="IPR036909">
    <property type="entry name" value="Cyt_c-like_dom_sf"/>
</dbReference>
<dbReference type="InterPro" id="IPR022655">
    <property type="entry name" value="DUF1553"/>
</dbReference>
<keyword evidence="5" id="KW-0812">Transmembrane</keyword>
<dbReference type="Pfam" id="PF07635">
    <property type="entry name" value="PSCyt1"/>
    <property type="match status" value="2"/>
</dbReference>
<protein>
    <recommendedName>
        <fullName evidence="6">Cytochrome c domain-containing protein</fullName>
    </recommendedName>
</protein>
<dbReference type="SUPFAM" id="SSF46626">
    <property type="entry name" value="Cytochrome c"/>
    <property type="match status" value="2"/>
</dbReference>
<evidence type="ECO:0000256" key="4">
    <source>
        <dbReference type="PROSITE-ProRule" id="PRU00433"/>
    </source>
</evidence>
<keyword evidence="5" id="KW-0472">Membrane</keyword>
<evidence type="ECO:0000313" key="8">
    <source>
        <dbReference type="Proteomes" id="UP000245468"/>
    </source>
</evidence>
<dbReference type="Pfam" id="PF07587">
    <property type="entry name" value="PSD1"/>
    <property type="match status" value="1"/>
</dbReference>
<keyword evidence="5" id="KW-1133">Transmembrane helix</keyword>
<dbReference type="GO" id="GO:0046872">
    <property type="term" value="F:metal ion binding"/>
    <property type="evidence" value="ECO:0007669"/>
    <property type="project" value="UniProtKB-KW"/>
</dbReference>
<dbReference type="Proteomes" id="UP000245468">
    <property type="component" value="Chromosome"/>
</dbReference>
<dbReference type="GO" id="GO:0009055">
    <property type="term" value="F:electron transfer activity"/>
    <property type="evidence" value="ECO:0007669"/>
    <property type="project" value="InterPro"/>
</dbReference>
<feature type="transmembrane region" description="Helical" evidence="5">
    <location>
        <begin position="69"/>
        <end position="91"/>
    </location>
</feature>
<accession>A0A2S2DYG1</accession>
<evidence type="ECO:0000256" key="5">
    <source>
        <dbReference type="SAM" id="Phobius"/>
    </source>
</evidence>
<feature type="transmembrane region" description="Helical" evidence="5">
    <location>
        <begin position="39"/>
        <end position="57"/>
    </location>
</feature>
<keyword evidence="3 4" id="KW-0408">Iron</keyword>
<dbReference type="AlphaFoldDB" id="A0A2S2DYG1"/>
<dbReference type="GO" id="GO:0020037">
    <property type="term" value="F:heme binding"/>
    <property type="evidence" value="ECO:0007669"/>
    <property type="project" value="InterPro"/>
</dbReference>
<organism evidence="7 8">
    <name type="scientific">Aquirufa nivalisilvae</name>
    <dbReference type="NCBI Taxonomy" id="2516557"/>
    <lineage>
        <taxon>Bacteria</taxon>
        <taxon>Pseudomonadati</taxon>
        <taxon>Bacteroidota</taxon>
        <taxon>Cytophagia</taxon>
        <taxon>Cytophagales</taxon>
        <taxon>Flectobacillaceae</taxon>
        <taxon>Aquirufa</taxon>
    </lineage>
</organism>
<dbReference type="InterPro" id="IPR019251">
    <property type="entry name" value="DUF2231_TM"/>
</dbReference>
<dbReference type="PANTHER" id="PTHR35889">
    <property type="entry name" value="CYCLOINULO-OLIGOSACCHARIDE FRUCTANOTRANSFERASE-RELATED"/>
    <property type="match status" value="1"/>
</dbReference>
<dbReference type="PROSITE" id="PS51007">
    <property type="entry name" value="CYTC"/>
    <property type="match status" value="2"/>
</dbReference>
<feature type="transmembrane region" description="Helical" evidence="5">
    <location>
        <begin position="133"/>
        <end position="151"/>
    </location>
</feature>
<dbReference type="Pfam" id="PF07583">
    <property type="entry name" value="PSCyt2"/>
    <property type="match status" value="1"/>
</dbReference>
<evidence type="ECO:0000256" key="3">
    <source>
        <dbReference type="ARBA" id="ARBA00023004"/>
    </source>
</evidence>
<evidence type="ECO:0000313" key="7">
    <source>
        <dbReference type="EMBL" id="AWL10363.1"/>
    </source>
</evidence>
<evidence type="ECO:0000256" key="1">
    <source>
        <dbReference type="ARBA" id="ARBA00022617"/>
    </source>
</evidence>
<dbReference type="KEGG" id="psez:HME7025_02523"/>
<sequence>MHGLALRASVIQRFKPIITNISVQNSTELIAFLGRLHPLIVHFPISLLWVVLLLEAISWKQSSHQFKPAIHLMLWVVSISALLAVAFGLILSNQDDYAGTTVAWHQWSGIATLVLAALALLAFKADETKSYRALLLLSVFGVTFAGHYGAMLTHGDDYLSSVWNPEMSKDSTSVAPKIDVKKLQGDINVDQKEALAIEARSILTKHCTNCHGTKKVKGKLRLDELKYVLKGGENGEALVIGHPEKSDIIHRIKLPASHDDAMPTKGKRLTKAEIEVLETWIKQGAPWPNSPNTTRPLALPEDKEKDLAISNDLPTGPVPAAFQEGENAVASPAVQILNTNQVDELNIKVRTILAHNCYSCHNATKTKGKLRLDKKEFLFKGGENGPILVAGYPDKSDMIRRVKLPEGHDDAMPTKGKRLTKEDVALLEFWIKQGAPWPTGPEKSLYRVAALEPRLPSLPTANAQAQQPIDLFVDQYFKKNKIAWKKPVDDATYIRRVYLDVQGLLPNPQAIQNFISDKRANKRELLVQSLLNDNSAYAQHWFSFWNDALRNDYTGTGYITGGRFGISKWLYGSLKNNKPYDQFVKELISPNKESEGFIKGIKWRGTINSSQSTEMQAAQNVAQVFLGLNLKCASCHDSFISDWKLDDAYAFANVFADQTLEIHKCDLPTGRMAGRGVLYNSLGKIKETPITADRLVQLADILVQKKNGRLYRTLVNRVWAQLMGRGIVEPVDVMDNEPWSQDLLDYLAYDFANNGSDMKRLMSQILTSKTYQLPTVGFKEVSMLTASNYVFKGMTKRRLTAEQFADAVSQSFFPLYSDSALAVKMLPTDIKKDIPFARAALVKNDPFLTALGRPNRETVSTSRTSQANLLQALELTNGVKFNYTLNTGAKIWVAKYSTSDALVNALYRQALGRNPSSREMELAIRYLGKKPSVEGVQDFVWAITLLPEFQLII</sequence>
<name>A0A2S2DYG1_9BACT</name>